<dbReference type="InterPro" id="IPR025713">
    <property type="entry name" value="MotB-like_N_dom"/>
</dbReference>
<dbReference type="InterPro" id="IPR006665">
    <property type="entry name" value="OmpA-like"/>
</dbReference>
<dbReference type="InterPro" id="IPR050330">
    <property type="entry name" value="Bact_OuterMem_StrucFunc"/>
</dbReference>
<keyword evidence="3" id="KW-1003">Cell membrane</keyword>
<evidence type="ECO:0000256" key="1">
    <source>
        <dbReference type="ARBA" id="ARBA00004162"/>
    </source>
</evidence>
<gene>
    <name evidence="10" type="primary">motB</name>
    <name evidence="10" type="ORF">NKE59_07150</name>
</gene>
<evidence type="ECO:0000256" key="8">
    <source>
        <dbReference type="SAM" id="MobiDB-lite"/>
    </source>
</evidence>
<evidence type="ECO:0000256" key="6">
    <source>
        <dbReference type="ARBA" id="ARBA00023136"/>
    </source>
</evidence>
<evidence type="ECO:0000256" key="4">
    <source>
        <dbReference type="ARBA" id="ARBA00022692"/>
    </source>
</evidence>
<keyword evidence="10" id="KW-0966">Cell projection</keyword>
<dbReference type="Gene3D" id="3.30.1330.60">
    <property type="entry name" value="OmpA-like domain"/>
    <property type="match status" value="1"/>
</dbReference>
<keyword evidence="10" id="KW-0969">Cilium</keyword>
<organism evidence="10">
    <name type="scientific">Polynucleobacter sp. UK-FUSCHL-C3</name>
    <dbReference type="NCBI Taxonomy" id="2955208"/>
    <lineage>
        <taxon>Bacteria</taxon>
        <taxon>Pseudomonadati</taxon>
        <taxon>Pseudomonadota</taxon>
        <taxon>Betaproteobacteria</taxon>
        <taxon>Burkholderiales</taxon>
        <taxon>Burkholderiaceae</taxon>
        <taxon>Polynucleobacter</taxon>
    </lineage>
</organism>
<comment type="subcellular location">
    <subcellularLocation>
        <location evidence="1">Cell membrane</location>
        <topology evidence="1">Single-pass membrane protein</topology>
    </subcellularLocation>
</comment>
<dbReference type="PROSITE" id="PS51123">
    <property type="entry name" value="OMPA_2"/>
    <property type="match status" value="1"/>
</dbReference>
<feature type="compositionally biased region" description="Basic and acidic residues" evidence="8">
    <location>
        <begin position="95"/>
        <end position="110"/>
    </location>
</feature>
<feature type="region of interest" description="Disordered" evidence="8">
    <location>
        <begin position="95"/>
        <end position="126"/>
    </location>
</feature>
<keyword evidence="5" id="KW-1133">Transmembrane helix</keyword>
<reference evidence="10" key="1">
    <citation type="submission" date="2022-06" db="EMBL/GenBank/DDBJ databases">
        <title>New Polynucleobacter species.</title>
        <authorList>
            <person name="Hahn M.W."/>
        </authorList>
    </citation>
    <scope>NUCLEOTIDE SEQUENCE</scope>
    <source>
        <strain evidence="10">UK-FUSCHL-C3</strain>
    </source>
</reference>
<dbReference type="CDD" id="cd07185">
    <property type="entry name" value="OmpA_C-like"/>
    <property type="match status" value="1"/>
</dbReference>
<feature type="region of interest" description="Disordered" evidence="8">
    <location>
        <begin position="293"/>
        <end position="396"/>
    </location>
</feature>
<evidence type="ECO:0000259" key="9">
    <source>
        <dbReference type="PROSITE" id="PS51123"/>
    </source>
</evidence>
<feature type="compositionally biased region" description="Pro residues" evidence="8">
    <location>
        <begin position="339"/>
        <end position="349"/>
    </location>
</feature>
<evidence type="ECO:0000313" key="10">
    <source>
        <dbReference type="EMBL" id="XCC57266.1"/>
    </source>
</evidence>
<dbReference type="Pfam" id="PF13677">
    <property type="entry name" value="MotB_plug"/>
    <property type="match status" value="1"/>
</dbReference>
<dbReference type="InterPro" id="IPR036737">
    <property type="entry name" value="OmpA-like_sf"/>
</dbReference>
<dbReference type="PANTHER" id="PTHR30329:SF21">
    <property type="entry name" value="LIPOPROTEIN YIAD-RELATED"/>
    <property type="match status" value="1"/>
</dbReference>
<feature type="compositionally biased region" description="Basic and acidic residues" evidence="8">
    <location>
        <begin position="320"/>
        <end position="337"/>
    </location>
</feature>
<accession>A0AAU8A1L2</accession>
<dbReference type="RefSeq" id="WP_353438295.1">
    <property type="nucleotide sequence ID" value="NZ_CP099959.1"/>
</dbReference>
<dbReference type="SUPFAM" id="SSF103088">
    <property type="entry name" value="OmpA-like"/>
    <property type="match status" value="1"/>
</dbReference>
<evidence type="ECO:0000256" key="5">
    <source>
        <dbReference type="ARBA" id="ARBA00022989"/>
    </source>
</evidence>
<keyword evidence="6 7" id="KW-0472">Membrane</keyword>
<dbReference type="PANTHER" id="PTHR30329">
    <property type="entry name" value="STATOR ELEMENT OF FLAGELLAR MOTOR COMPLEX"/>
    <property type="match status" value="1"/>
</dbReference>
<keyword evidence="10" id="KW-0282">Flagellum</keyword>
<comment type="similarity">
    <text evidence="2">Belongs to the MotB family.</text>
</comment>
<evidence type="ECO:0000256" key="3">
    <source>
        <dbReference type="ARBA" id="ARBA00022475"/>
    </source>
</evidence>
<proteinExistence type="inferred from homology"/>
<dbReference type="EMBL" id="CP099959">
    <property type="protein sequence ID" value="XCC57266.1"/>
    <property type="molecule type" value="Genomic_DNA"/>
</dbReference>
<feature type="domain" description="OmpA-like" evidence="9">
    <location>
        <begin position="160"/>
        <end position="279"/>
    </location>
</feature>
<dbReference type="AlphaFoldDB" id="A0AAU8A1L2"/>
<dbReference type="GO" id="GO:0005886">
    <property type="term" value="C:plasma membrane"/>
    <property type="evidence" value="ECO:0007669"/>
    <property type="project" value="UniProtKB-SubCell"/>
</dbReference>
<dbReference type="NCBIfam" id="NF006548">
    <property type="entry name" value="PRK09041.1"/>
    <property type="match status" value="1"/>
</dbReference>
<keyword evidence="4" id="KW-0812">Transmembrane</keyword>
<name>A0AAU8A1L2_9BURK</name>
<dbReference type="Pfam" id="PF00691">
    <property type="entry name" value="OmpA"/>
    <property type="match status" value="1"/>
</dbReference>
<sequence>MAQNDAPPIVIKRVKKGGHGHHGGAWKIAYADFVTAMMAFFLLMWVLGSTTAGDLAGISSYFQNPLRVSLSGGQGSGDATRIIKGGGDNISKTVGEESRADADTEQRRISDSSVTEIENARKDRTKNEMVRDDINKQVDSDPELKNAKGQIFMDISAEGLRIQVVDEKNKPLFASGSANPTPSAKRLLRIIGSALKSSPNTIRIEGHTDNTRYSTNASYSNWELSTERALAARREMVAGGLNESKVSQVIGFADTIPLNTQDPKDPLNRRISITILNKKPINNADKTAYEKARAEKLPDNVKPGTQEIPPNLRAPAQFMPKEELKKAPPPPKEELKKVAPPPKPAPEPVKPAAQEIPPNLRAPAQLAPKEEEKKSPRNPQLELPAKPAQKSDSMGK</sequence>
<evidence type="ECO:0000256" key="2">
    <source>
        <dbReference type="ARBA" id="ARBA00008914"/>
    </source>
</evidence>
<protein>
    <submittedName>
        <fullName evidence="10">Flagellar motor protein MotB</fullName>
    </submittedName>
</protein>
<evidence type="ECO:0000256" key="7">
    <source>
        <dbReference type="PROSITE-ProRule" id="PRU00473"/>
    </source>
</evidence>